<comment type="caution">
    <text evidence="1">The sequence shown here is derived from an EMBL/GenBank/DDBJ whole genome shotgun (WGS) entry which is preliminary data.</text>
</comment>
<protein>
    <submittedName>
        <fullName evidence="1">Uncharacterized protein</fullName>
    </submittedName>
</protein>
<keyword evidence="2" id="KW-1185">Reference proteome</keyword>
<dbReference type="Proteomes" id="UP000319255">
    <property type="component" value="Unassembled WGS sequence"/>
</dbReference>
<dbReference type="EMBL" id="VFRP01000007">
    <property type="protein sequence ID" value="TPE51419.1"/>
    <property type="molecule type" value="Genomic_DNA"/>
</dbReference>
<gene>
    <name evidence="1" type="ORF">FJM51_09260</name>
</gene>
<name>A0A501WPN7_9RHOB</name>
<dbReference type="RefSeq" id="WP_140453855.1">
    <property type="nucleotide sequence ID" value="NZ_VFRP01000007.1"/>
</dbReference>
<dbReference type="AlphaFoldDB" id="A0A501WPN7"/>
<sequence>MGRDSEPRLCEANVRALWGRMVGEILPAAAPRFGWPPLTPAEYAEALLDQVRQSPCEPGRPPCAIDLVLAIELADRALRGQVCMKGLARRSREMRERAGRGRG</sequence>
<evidence type="ECO:0000313" key="1">
    <source>
        <dbReference type="EMBL" id="TPE51419.1"/>
    </source>
</evidence>
<accession>A0A501WPN7</accession>
<organism evidence="1 2">
    <name type="scientific">Amaricoccus solimangrovi</name>
    <dbReference type="NCBI Taxonomy" id="2589815"/>
    <lineage>
        <taxon>Bacteria</taxon>
        <taxon>Pseudomonadati</taxon>
        <taxon>Pseudomonadota</taxon>
        <taxon>Alphaproteobacteria</taxon>
        <taxon>Rhodobacterales</taxon>
        <taxon>Paracoccaceae</taxon>
        <taxon>Amaricoccus</taxon>
    </lineage>
</organism>
<evidence type="ECO:0000313" key="2">
    <source>
        <dbReference type="Proteomes" id="UP000319255"/>
    </source>
</evidence>
<reference evidence="1 2" key="1">
    <citation type="submission" date="2019-06" db="EMBL/GenBank/DDBJ databases">
        <title>A novel bacterium of genus Amaricoccus, isolated from marine sediment.</title>
        <authorList>
            <person name="Huang H."/>
            <person name="Mo K."/>
            <person name="Hu Y."/>
        </authorList>
    </citation>
    <scope>NUCLEOTIDE SEQUENCE [LARGE SCALE GENOMIC DNA]</scope>
    <source>
        <strain evidence="1 2">HB172011</strain>
    </source>
</reference>
<proteinExistence type="predicted"/>